<gene>
    <name evidence="1" type="ORF">F511_37684</name>
</gene>
<keyword evidence="2" id="KW-1185">Reference proteome</keyword>
<name>A0A2Z7C6K8_9LAMI</name>
<evidence type="ECO:0000313" key="1">
    <source>
        <dbReference type="EMBL" id="KZV42535.1"/>
    </source>
</evidence>
<organism evidence="1 2">
    <name type="scientific">Dorcoceras hygrometricum</name>
    <dbReference type="NCBI Taxonomy" id="472368"/>
    <lineage>
        <taxon>Eukaryota</taxon>
        <taxon>Viridiplantae</taxon>
        <taxon>Streptophyta</taxon>
        <taxon>Embryophyta</taxon>
        <taxon>Tracheophyta</taxon>
        <taxon>Spermatophyta</taxon>
        <taxon>Magnoliopsida</taxon>
        <taxon>eudicotyledons</taxon>
        <taxon>Gunneridae</taxon>
        <taxon>Pentapetalae</taxon>
        <taxon>asterids</taxon>
        <taxon>lamiids</taxon>
        <taxon>Lamiales</taxon>
        <taxon>Gesneriaceae</taxon>
        <taxon>Didymocarpoideae</taxon>
        <taxon>Trichosporeae</taxon>
        <taxon>Loxocarpinae</taxon>
        <taxon>Dorcoceras</taxon>
    </lineage>
</organism>
<proteinExistence type="predicted"/>
<dbReference type="Proteomes" id="UP000250235">
    <property type="component" value="Unassembled WGS sequence"/>
</dbReference>
<dbReference type="EMBL" id="KQ999005">
    <property type="protein sequence ID" value="KZV42535.1"/>
    <property type="molecule type" value="Genomic_DNA"/>
</dbReference>
<dbReference type="AlphaFoldDB" id="A0A2Z7C6K8"/>
<accession>A0A2Z7C6K8</accession>
<evidence type="ECO:0000313" key="2">
    <source>
        <dbReference type="Proteomes" id="UP000250235"/>
    </source>
</evidence>
<reference evidence="1 2" key="1">
    <citation type="journal article" date="2015" name="Proc. Natl. Acad. Sci. U.S.A.">
        <title>The resurrection genome of Boea hygrometrica: A blueprint for survival of dehydration.</title>
        <authorList>
            <person name="Xiao L."/>
            <person name="Yang G."/>
            <person name="Zhang L."/>
            <person name="Yang X."/>
            <person name="Zhao S."/>
            <person name="Ji Z."/>
            <person name="Zhou Q."/>
            <person name="Hu M."/>
            <person name="Wang Y."/>
            <person name="Chen M."/>
            <person name="Xu Y."/>
            <person name="Jin H."/>
            <person name="Xiao X."/>
            <person name="Hu G."/>
            <person name="Bao F."/>
            <person name="Hu Y."/>
            <person name="Wan P."/>
            <person name="Li L."/>
            <person name="Deng X."/>
            <person name="Kuang T."/>
            <person name="Xiang C."/>
            <person name="Zhu J.K."/>
            <person name="Oliver M.J."/>
            <person name="He Y."/>
        </authorList>
    </citation>
    <scope>NUCLEOTIDE SEQUENCE [LARGE SCALE GENOMIC DNA]</scope>
    <source>
        <strain evidence="2">cv. XS01</strain>
    </source>
</reference>
<sequence>MSGGVVKYDVLQLVSESRPLLVWSGSETNQAEAGRHVAGGSKGGEIARTISGSWRASRQRYDVVHRRTKRKLMSTWRPGHKGGDRRCQEVARTMSGSGRLLEEGEPE</sequence>
<protein>
    <submittedName>
        <fullName evidence="1">Uncharacterized protein</fullName>
    </submittedName>
</protein>